<evidence type="ECO:0000313" key="3">
    <source>
        <dbReference type="EMBL" id="KAJ8424321.1"/>
    </source>
</evidence>
<proteinExistence type="predicted"/>
<reference evidence="2" key="1">
    <citation type="submission" date="2022-04" db="EMBL/GenBank/DDBJ databases">
        <title>Carnegiea gigantea Genome sequencing and assembly v2.</title>
        <authorList>
            <person name="Copetti D."/>
            <person name="Sanderson M.J."/>
            <person name="Burquez A."/>
            <person name="Wojciechowski M.F."/>
        </authorList>
    </citation>
    <scope>NUCLEOTIDE SEQUENCE</scope>
    <source>
        <strain evidence="2">SGP5-SGP5p</strain>
        <tissue evidence="2">Aerial part</tissue>
    </source>
</reference>
<evidence type="ECO:0000256" key="1">
    <source>
        <dbReference type="SAM" id="MobiDB-lite"/>
    </source>
</evidence>
<feature type="compositionally biased region" description="Basic and acidic residues" evidence="1">
    <location>
        <begin position="123"/>
        <end position="133"/>
    </location>
</feature>
<feature type="region of interest" description="Disordered" evidence="1">
    <location>
        <begin position="45"/>
        <end position="79"/>
    </location>
</feature>
<gene>
    <name evidence="2" type="ORF">Cgig2_003580</name>
    <name evidence="3" type="ORF">Cgig2_007577</name>
</gene>
<accession>A0A9Q1GPA0</accession>
<dbReference type="EMBL" id="JAKOGI010001711">
    <property type="protein sequence ID" value="KAJ8424321.1"/>
    <property type="molecule type" value="Genomic_DNA"/>
</dbReference>
<comment type="caution">
    <text evidence="2">The sequence shown here is derived from an EMBL/GenBank/DDBJ whole genome shotgun (WGS) entry which is preliminary data.</text>
</comment>
<organism evidence="2 4">
    <name type="scientific">Carnegiea gigantea</name>
    <dbReference type="NCBI Taxonomy" id="171969"/>
    <lineage>
        <taxon>Eukaryota</taxon>
        <taxon>Viridiplantae</taxon>
        <taxon>Streptophyta</taxon>
        <taxon>Embryophyta</taxon>
        <taxon>Tracheophyta</taxon>
        <taxon>Spermatophyta</taxon>
        <taxon>Magnoliopsida</taxon>
        <taxon>eudicotyledons</taxon>
        <taxon>Gunneridae</taxon>
        <taxon>Pentapetalae</taxon>
        <taxon>Caryophyllales</taxon>
        <taxon>Cactineae</taxon>
        <taxon>Cactaceae</taxon>
        <taxon>Cactoideae</taxon>
        <taxon>Echinocereeae</taxon>
        <taxon>Carnegiea</taxon>
    </lineage>
</organism>
<feature type="compositionally biased region" description="Polar residues" evidence="1">
    <location>
        <begin position="145"/>
        <end position="155"/>
    </location>
</feature>
<feature type="compositionally biased region" description="Basic residues" evidence="1">
    <location>
        <begin position="134"/>
        <end position="144"/>
    </location>
</feature>
<keyword evidence="4" id="KW-1185">Reference proteome</keyword>
<evidence type="ECO:0000313" key="2">
    <source>
        <dbReference type="EMBL" id="KAJ8423074.1"/>
    </source>
</evidence>
<name>A0A9Q1GPA0_9CARY</name>
<dbReference type="EMBL" id="JAKOGI010002062">
    <property type="protein sequence ID" value="KAJ8423074.1"/>
    <property type="molecule type" value="Genomic_DNA"/>
</dbReference>
<dbReference type="Proteomes" id="UP001153076">
    <property type="component" value="Unassembled WGS sequence"/>
</dbReference>
<sequence>MSSRGRTGSSSTRKRTVWKWIPKVKNVPNQDLSSHYKQALLSNLNGNGLEGQKRAKEAMEEDAHEDLSDNSKTISQPLDNAYNRQIYVGKFPSQAPRCGSSTEDDEEIDSSLRPFDNPLEMELQLHEKSERCKFSSKGKKRGNKNPKSAQNSPTPSEIMKEALDVEKSLAYRMY</sequence>
<evidence type="ECO:0000313" key="4">
    <source>
        <dbReference type="Proteomes" id="UP001153076"/>
    </source>
</evidence>
<protein>
    <submittedName>
        <fullName evidence="2">Uncharacterized protein</fullName>
    </submittedName>
</protein>
<dbReference type="AlphaFoldDB" id="A0A9Q1GPA0"/>
<feature type="region of interest" description="Disordered" evidence="1">
    <location>
        <begin position="91"/>
        <end position="160"/>
    </location>
</feature>